<gene>
    <name evidence="1" type="ORF">R5U08_42225</name>
</gene>
<evidence type="ECO:0008006" key="3">
    <source>
        <dbReference type="Google" id="ProtNLM"/>
    </source>
</evidence>
<accession>A0ABZ0KS63</accession>
<geneLocation type="plasmid" evidence="1 2">
    <name>unnamed</name>
</geneLocation>
<keyword evidence="1" id="KW-0614">Plasmid</keyword>
<name>A0ABZ0KS63_STRC4</name>
<proteinExistence type="predicted"/>
<dbReference type="Proteomes" id="UP001305002">
    <property type="component" value="Plasmid unnamed"/>
</dbReference>
<reference evidence="1 2" key="2">
    <citation type="journal article" date="2024" name="Microb. Biotechnol.">
        <title>The involvement of multiple ABC transporters in daunorubicin efflux in Streptomyces coeruleorubidus.</title>
        <authorList>
            <person name="Dong J."/>
            <person name="Ning J."/>
            <person name="Tian Y."/>
            <person name="Li H."/>
            <person name="Chen H."/>
            <person name="Guan W."/>
        </authorList>
    </citation>
    <scope>NUCLEOTIDE SEQUENCE [LARGE SCALE GENOMIC DNA]</scope>
    <source>
        <strain evidence="1 2">CICC 11043</strain>
    </source>
</reference>
<organism evidence="1 2">
    <name type="scientific">Streptomyces coeruleorubidus</name>
    <dbReference type="NCBI Taxonomy" id="116188"/>
    <lineage>
        <taxon>Bacteria</taxon>
        <taxon>Bacillati</taxon>
        <taxon>Actinomycetota</taxon>
        <taxon>Actinomycetes</taxon>
        <taxon>Kitasatosporales</taxon>
        <taxon>Streptomycetaceae</taxon>
        <taxon>Streptomyces</taxon>
    </lineage>
</organism>
<keyword evidence="2" id="KW-1185">Reference proteome</keyword>
<evidence type="ECO:0000313" key="2">
    <source>
        <dbReference type="Proteomes" id="UP001305002"/>
    </source>
</evidence>
<evidence type="ECO:0000313" key="1">
    <source>
        <dbReference type="EMBL" id="WOT40706.1"/>
    </source>
</evidence>
<dbReference type="EMBL" id="CP137525">
    <property type="protein sequence ID" value="WOT40706.1"/>
    <property type="molecule type" value="Genomic_DNA"/>
</dbReference>
<dbReference type="RefSeq" id="WP_317928372.1">
    <property type="nucleotide sequence ID" value="NZ_CP137525.1"/>
</dbReference>
<protein>
    <recommendedName>
        <fullName evidence="3">Integrase</fullName>
    </recommendedName>
</protein>
<sequence length="76" mass="8383">MSGAADERARIRGAMNRILTGRPEHSNGALTIVALALEAGVPRNALTQRHLDLKSEFYAKVKERGQPTDAETRLRK</sequence>
<reference evidence="1 2" key="1">
    <citation type="journal article" date="2021" name="J. Microbiol. Biotechnol.">
        <title>An Efficient Markerless Deletion System Suitable for the Industrial Strains of Streptomyces.</title>
        <authorList>
            <person name="Dong J."/>
            <person name="Wei J."/>
            <person name="Li H."/>
            <person name="Zhao S."/>
            <person name="Guan W."/>
        </authorList>
    </citation>
    <scope>NUCLEOTIDE SEQUENCE [LARGE SCALE GENOMIC DNA]</scope>
    <source>
        <strain evidence="1 2">CICC 11043</strain>
    </source>
</reference>